<sequence>MILRDHDKIKKLSAVPETVFKSDEIGSGDFDCAVAALYKGIYDPNANLAQLLVTATELFNPRDFTPERFEFLSRIQWPQLAIIRTIYTHNAENEFNQHIEKALKLHKEYWINISTRREIRAEEGVISLPLTALAVLAHDVKGYRVTVENDYIADWLIKPKTTPTTFPSNEAQPLQDTQAKHNQNEMLFPNTPPAISDAIFNENYSLLESLREYDYSEYIPDMIDAYEITDDWKTRNSIIYVLADRIGDARLHPVMESALHGSDHLAKALALSWLRGSRSYMREYSVNYGSGLDEPKIDLAVREYLATQR</sequence>
<dbReference type="AlphaFoldDB" id="A0A1Y0I1U3"/>
<name>A0A1Y0I1U3_9GAMM</name>
<accession>A0A1Y0I1U3</accession>
<dbReference type="Pfam" id="PF15575">
    <property type="entry name" value="Imm49"/>
    <property type="match status" value="1"/>
</dbReference>
<evidence type="ECO:0000313" key="1">
    <source>
        <dbReference type="EMBL" id="ARU54230.1"/>
    </source>
</evidence>
<proteinExistence type="predicted"/>
<dbReference type="EMBL" id="CP021425">
    <property type="protein sequence ID" value="ARU54230.1"/>
    <property type="molecule type" value="Genomic_DNA"/>
</dbReference>
<keyword evidence="2" id="KW-1185">Reference proteome</keyword>
<evidence type="ECO:0000313" key="2">
    <source>
        <dbReference type="Proteomes" id="UP000196027"/>
    </source>
</evidence>
<protein>
    <submittedName>
        <fullName evidence="1">Uncharacterized protein</fullName>
    </submittedName>
</protein>
<dbReference type="KEGG" id="ome:OLMES_0122"/>
<gene>
    <name evidence="1" type="ORF">OLMES_0122</name>
</gene>
<dbReference type="InterPro" id="IPR029074">
    <property type="entry name" value="Imm49"/>
</dbReference>
<reference evidence="1 2" key="1">
    <citation type="submission" date="2017-05" db="EMBL/GenBank/DDBJ databases">
        <title>Genomic insights into alkan degradation activity of Oleiphilus messinensis.</title>
        <authorList>
            <person name="Kozyavkin S.A."/>
            <person name="Slesarev A.I."/>
            <person name="Golyshin P.N."/>
            <person name="Korzhenkov A."/>
            <person name="Golyshina O.N."/>
            <person name="Toshchakov S.V."/>
        </authorList>
    </citation>
    <scope>NUCLEOTIDE SEQUENCE [LARGE SCALE GENOMIC DNA]</scope>
    <source>
        <strain evidence="1 2">ME102</strain>
    </source>
</reference>
<dbReference type="Proteomes" id="UP000196027">
    <property type="component" value="Chromosome"/>
</dbReference>
<organism evidence="1 2">
    <name type="scientific">Oleiphilus messinensis</name>
    <dbReference type="NCBI Taxonomy" id="141451"/>
    <lineage>
        <taxon>Bacteria</taxon>
        <taxon>Pseudomonadati</taxon>
        <taxon>Pseudomonadota</taxon>
        <taxon>Gammaproteobacteria</taxon>
        <taxon>Oceanospirillales</taxon>
        <taxon>Oleiphilaceae</taxon>
        <taxon>Oleiphilus</taxon>
    </lineage>
</organism>